<dbReference type="RefSeq" id="WP_244727592.1">
    <property type="nucleotide sequence ID" value="NZ_CP095045.1"/>
</dbReference>
<protein>
    <submittedName>
        <fullName evidence="2">Uncharacterized protein</fullName>
    </submittedName>
</protein>
<keyword evidence="1" id="KW-1133">Transmembrane helix</keyword>
<keyword evidence="1" id="KW-0472">Membrane</keyword>
<gene>
    <name evidence="2" type="ORF">MUN78_15320</name>
</gene>
<proteinExistence type="predicted"/>
<feature type="transmembrane region" description="Helical" evidence="1">
    <location>
        <begin position="31"/>
        <end position="58"/>
    </location>
</feature>
<dbReference type="EMBL" id="CP095045">
    <property type="protein sequence ID" value="UOQ57012.1"/>
    <property type="molecule type" value="Genomic_DNA"/>
</dbReference>
<accession>A0ABY4FL57</accession>
<keyword evidence="1" id="KW-0812">Transmembrane</keyword>
<name>A0ABY4FL57_9MICO</name>
<evidence type="ECO:0000313" key="2">
    <source>
        <dbReference type="EMBL" id="UOQ57012.1"/>
    </source>
</evidence>
<reference evidence="2 3" key="1">
    <citation type="submission" date="2022-04" db="EMBL/GenBank/DDBJ databases">
        <title>Leucobacter sp. isolated from rhizosphere of garlic.</title>
        <authorList>
            <person name="Won M."/>
            <person name="Lee C.-M."/>
            <person name="Woen H.-Y."/>
            <person name="Kwon S.-W."/>
        </authorList>
    </citation>
    <scope>NUCLEOTIDE SEQUENCE [LARGE SCALE GENOMIC DNA]</scope>
    <source>
        <strain evidence="2 3">H21R-40</strain>
    </source>
</reference>
<evidence type="ECO:0000313" key="3">
    <source>
        <dbReference type="Proteomes" id="UP000831786"/>
    </source>
</evidence>
<sequence>MLMSMWMIAQLVMLALSVGFAANAPGSPVPAILLLVAGALALLPLVLAVVCILAHVLVGPVPGYGRGRPERRVREYRLPGDPGTPGSRLARAPARFVHAPA</sequence>
<organism evidence="2 3">
    <name type="scientific">Leucobacter allii</name>
    <dbReference type="NCBI Taxonomy" id="2932247"/>
    <lineage>
        <taxon>Bacteria</taxon>
        <taxon>Bacillati</taxon>
        <taxon>Actinomycetota</taxon>
        <taxon>Actinomycetes</taxon>
        <taxon>Micrococcales</taxon>
        <taxon>Microbacteriaceae</taxon>
        <taxon>Leucobacter</taxon>
    </lineage>
</organism>
<evidence type="ECO:0000256" key="1">
    <source>
        <dbReference type="SAM" id="Phobius"/>
    </source>
</evidence>
<keyword evidence="3" id="KW-1185">Reference proteome</keyword>
<dbReference type="Proteomes" id="UP000831786">
    <property type="component" value="Chromosome"/>
</dbReference>